<organism evidence="1 2">
    <name type="scientific">Rhabdobacter roseus</name>
    <dbReference type="NCBI Taxonomy" id="1655419"/>
    <lineage>
        <taxon>Bacteria</taxon>
        <taxon>Pseudomonadati</taxon>
        <taxon>Bacteroidota</taxon>
        <taxon>Cytophagia</taxon>
        <taxon>Cytophagales</taxon>
        <taxon>Cytophagaceae</taxon>
        <taxon>Rhabdobacter</taxon>
    </lineage>
</organism>
<sequence length="60" mass="6941">MPINLRLAQLGDSAWLYIVINCKSTPELHRIQNLAQTLTFQVKPKGVQYFLPMGEWRAKL</sequence>
<gene>
    <name evidence="1" type="ORF">HNQ92_004574</name>
</gene>
<accession>A0A840TSZ6</accession>
<proteinExistence type="predicted"/>
<dbReference type="EMBL" id="JACHGF010000009">
    <property type="protein sequence ID" value="MBB5286414.1"/>
    <property type="molecule type" value="Genomic_DNA"/>
</dbReference>
<keyword evidence="2" id="KW-1185">Reference proteome</keyword>
<dbReference type="RefSeq" id="WP_221307522.1">
    <property type="nucleotide sequence ID" value="NZ_JACHGF010000009.1"/>
</dbReference>
<evidence type="ECO:0000313" key="1">
    <source>
        <dbReference type="EMBL" id="MBB5286414.1"/>
    </source>
</evidence>
<dbReference type="AlphaFoldDB" id="A0A840TSZ6"/>
<name>A0A840TSZ6_9BACT</name>
<reference evidence="1 2" key="1">
    <citation type="submission" date="2020-08" db="EMBL/GenBank/DDBJ databases">
        <title>Genomic Encyclopedia of Type Strains, Phase IV (KMG-IV): sequencing the most valuable type-strain genomes for metagenomic binning, comparative biology and taxonomic classification.</title>
        <authorList>
            <person name="Goeker M."/>
        </authorList>
    </citation>
    <scope>NUCLEOTIDE SEQUENCE [LARGE SCALE GENOMIC DNA]</scope>
    <source>
        <strain evidence="1 2">DSM 105074</strain>
    </source>
</reference>
<dbReference type="Proteomes" id="UP000557307">
    <property type="component" value="Unassembled WGS sequence"/>
</dbReference>
<protein>
    <submittedName>
        <fullName evidence="1">Uncharacterized protein</fullName>
    </submittedName>
</protein>
<comment type="caution">
    <text evidence="1">The sequence shown here is derived from an EMBL/GenBank/DDBJ whole genome shotgun (WGS) entry which is preliminary data.</text>
</comment>
<evidence type="ECO:0000313" key="2">
    <source>
        <dbReference type="Proteomes" id="UP000557307"/>
    </source>
</evidence>